<reference evidence="1 2" key="1">
    <citation type="submission" date="2020-06" db="EMBL/GenBank/DDBJ databases">
        <authorList>
            <person name="Li R."/>
            <person name="Bekaert M."/>
        </authorList>
    </citation>
    <scope>NUCLEOTIDE SEQUENCE [LARGE SCALE GENOMIC DNA]</scope>
    <source>
        <strain evidence="2">wild</strain>
    </source>
</reference>
<dbReference type="SUPFAM" id="SSF48403">
    <property type="entry name" value="Ankyrin repeat"/>
    <property type="match status" value="1"/>
</dbReference>
<dbReference type="EMBL" id="CACVKT020000115">
    <property type="protein sequence ID" value="CAC5356084.1"/>
    <property type="molecule type" value="Genomic_DNA"/>
</dbReference>
<dbReference type="Proteomes" id="UP000507470">
    <property type="component" value="Unassembled WGS sequence"/>
</dbReference>
<organism evidence="1 2">
    <name type="scientific">Mytilus coruscus</name>
    <name type="common">Sea mussel</name>
    <dbReference type="NCBI Taxonomy" id="42192"/>
    <lineage>
        <taxon>Eukaryota</taxon>
        <taxon>Metazoa</taxon>
        <taxon>Spiralia</taxon>
        <taxon>Lophotrochozoa</taxon>
        <taxon>Mollusca</taxon>
        <taxon>Bivalvia</taxon>
        <taxon>Autobranchia</taxon>
        <taxon>Pteriomorphia</taxon>
        <taxon>Mytilida</taxon>
        <taxon>Mytiloidea</taxon>
        <taxon>Mytilidae</taxon>
        <taxon>Mytilinae</taxon>
        <taxon>Mytilus</taxon>
    </lineage>
</organism>
<evidence type="ECO:0000313" key="2">
    <source>
        <dbReference type="Proteomes" id="UP000507470"/>
    </source>
</evidence>
<proteinExistence type="predicted"/>
<dbReference type="OrthoDB" id="194358at2759"/>
<gene>
    <name evidence="1" type="ORF">MCOR_438</name>
</gene>
<accession>A0A6J7ZVJ8</accession>
<dbReference type="Gene3D" id="1.25.40.20">
    <property type="entry name" value="Ankyrin repeat-containing domain"/>
    <property type="match status" value="1"/>
</dbReference>
<dbReference type="InterPro" id="IPR036770">
    <property type="entry name" value="Ankyrin_rpt-contain_sf"/>
</dbReference>
<dbReference type="AlphaFoldDB" id="A0A6J7ZVJ8"/>
<sequence length="241" mass="27586">MAQGTQFVSTTAHFPHETAFQPYKLPGYTIYQQQYPVSPTTQIFDPMSLMYGYGLMSPVIYPEYSRQVYSGLSHRPLEQHRVLQIEYLLQCVLSFLFKDSKDDINLEDDEGNTNDDNWCISIRPHVVRLLVAKGVHVNEVDTSGCTALHKVITQYNQLNMNNPQRADVRHLYNLISIISILLSNGVDLSMRDKEGKTARDDLEEFKLSDVQAMIDKRMTPEDVNEGTVSSIIYNMYKGSHK</sequence>
<evidence type="ECO:0000313" key="1">
    <source>
        <dbReference type="EMBL" id="CAC5356084.1"/>
    </source>
</evidence>
<name>A0A6J7ZVJ8_MYTCO</name>
<keyword evidence="2" id="KW-1185">Reference proteome</keyword>
<protein>
    <submittedName>
        <fullName evidence="1">Uncharacterized protein</fullName>
    </submittedName>
</protein>